<name>A0A8H6ASF8_9HELO</name>
<feature type="compositionally biased region" description="Polar residues" evidence="1">
    <location>
        <begin position="8"/>
        <end position="23"/>
    </location>
</feature>
<organism evidence="2 3">
    <name type="scientific">Botrytis fragariae</name>
    <dbReference type="NCBI Taxonomy" id="1964551"/>
    <lineage>
        <taxon>Eukaryota</taxon>
        <taxon>Fungi</taxon>
        <taxon>Dikarya</taxon>
        <taxon>Ascomycota</taxon>
        <taxon>Pezizomycotina</taxon>
        <taxon>Leotiomycetes</taxon>
        <taxon>Helotiales</taxon>
        <taxon>Sclerotiniaceae</taxon>
        <taxon>Botrytis</taxon>
    </lineage>
</organism>
<dbReference type="GeneID" id="59260227"/>
<dbReference type="OrthoDB" id="10564919at2759"/>
<reference evidence="2 3" key="1">
    <citation type="journal article" date="2020" name="Phytopathology">
        <title>A high-quality genome resource of Botrytis fragariae, a new and rapidly spreading fungal pathogen causing strawberry gray mold in the U.S.A.</title>
        <authorList>
            <person name="Wu Y."/>
            <person name="Saski C.A."/>
            <person name="Schnabel G."/>
            <person name="Xiao S."/>
            <person name="Hu M."/>
        </authorList>
    </citation>
    <scope>NUCLEOTIDE SEQUENCE [LARGE SCALE GENOMIC DNA]</scope>
    <source>
        <strain evidence="2 3">BVB16</strain>
    </source>
</reference>
<protein>
    <submittedName>
        <fullName evidence="2">Uncharacterized protein</fullName>
    </submittedName>
</protein>
<feature type="region of interest" description="Disordered" evidence="1">
    <location>
        <begin position="1"/>
        <end position="23"/>
    </location>
</feature>
<evidence type="ECO:0000313" key="2">
    <source>
        <dbReference type="EMBL" id="KAF5872799.1"/>
    </source>
</evidence>
<dbReference type="AlphaFoldDB" id="A0A8H6ASF8"/>
<feature type="compositionally biased region" description="Pro residues" evidence="1">
    <location>
        <begin position="79"/>
        <end position="92"/>
    </location>
</feature>
<dbReference type="EMBL" id="JABFCT010000010">
    <property type="protein sequence ID" value="KAF5872799.1"/>
    <property type="molecule type" value="Genomic_DNA"/>
</dbReference>
<proteinExistence type="predicted"/>
<keyword evidence="3" id="KW-1185">Reference proteome</keyword>
<comment type="caution">
    <text evidence="2">The sequence shown here is derived from an EMBL/GenBank/DDBJ whole genome shotgun (WGS) entry which is preliminary data.</text>
</comment>
<evidence type="ECO:0000256" key="1">
    <source>
        <dbReference type="SAM" id="MobiDB-lite"/>
    </source>
</evidence>
<sequence>MVFRATKYSPNNPSLTPKTNHQSSTINSICLVTGNPMEKDAAKEPKNPEPFSAINIYVATKNVPNKCSTTIHGGVKNTPPAPSNPVPSPATTPPSAAVPTNATPPNAPPLNSSPPATAVATSATSTIVCGHARARIDFAIGTRVRWENVSI</sequence>
<evidence type="ECO:0000313" key="3">
    <source>
        <dbReference type="Proteomes" id="UP000531561"/>
    </source>
</evidence>
<feature type="region of interest" description="Disordered" evidence="1">
    <location>
        <begin position="69"/>
        <end position="118"/>
    </location>
</feature>
<dbReference type="RefSeq" id="XP_037191745.1">
    <property type="nucleotide sequence ID" value="XM_037336535.1"/>
</dbReference>
<accession>A0A8H6ASF8</accession>
<gene>
    <name evidence="2" type="ORF">Bfra_006162</name>
</gene>
<feature type="compositionally biased region" description="Low complexity" evidence="1">
    <location>
        <begin position="93"/>
        <end position="104"/>
    </location>
</feature>
<dbReference type="Proteomes" id="UP000531561">
    <property type="component" value="Unassembled WGS sequence"/>
</dbReference>